<evidence type="ECO:0000256" key="2">
    <source>
        <dbReference type="ARBA" id="ARBA00022737"/>
    </source>
</evidence>
<feature type="repeat" description="WD" evidence="3">
    <location>
        <begin position="1107"/>
        <end position="1148"/>
    </location>
</feature>
<dbReference type="InterPro" id="IPR015943">
    <property type="entry name" value="WD40/YVTN_repeat-like_dom_sf"/>
</dbReference>
<feature type="repeat" description="WD" evidence="3">
    <location>
        <begin position="943"/>
        <end position="984"/>
    </location>
</feature>
<dbReference type="Gene3D" id="2.130.10.10">
    <property type="entry name" value="YVTN repeat-like/Quinoprotein amine dehydrogenase"/>
    <property type="match status" value="5"/>
</dbReference>
<feature type="repeat" description="WD" evidence="3">
    <location>
        <begin position="1065"/>
        <end position="1106"/>
    </location>
</feature>
<keyword evidence="8" id="KW-1185">Reference proteome</keyword>
<feature type="repeat" description="WD" evidence="3">
    <location>
        <begin position="908"/>
        <end position="942"/>
    </location>
</feature>
<dbReference type="InterPro" id="IPR019775">
    <property type="entry name" value="WD40_repeat_CS"/>
</dbReference>
<evidence type="ECO:0000313" key="7">
    <source>
        <dbReference type="EMBL" id="BBM83475.1"/>
    </source>
</evidence>
<evidence type="ECO:0000256" key="4">
    <source>
        <dbReference type="SAM" id="Coils"/>
    </source>
</evidence>
<organism evidence="7 8">
    <name type="scientific">Uabimicrobium amorphum</name>
    <dbReference type="NCBI Taxonomy" id="2596890"/>
    <lineage>
        <taxon>Bacteria</taxon>
        <taxon>Pseudomonadati</taxon>
        <taxon>Planctomycetota</taxon>
        <taxon>Candidatus Uabimicrobiia</taxon>
        <taxon>Candidatus Uabimicrobiales</taxon>
        <taxon>Candidatus Uabimicrobiaceae</taxon>
        <taxon>Candidatus Uabimicrobium</taxon>
    </lineage>
</organism>
<accession>A0A5S9IMV5</accession>
<gene>
    <name evidence="7" type="ORF">UABAM_01827</name>
</gene>
<dbReference type="Proteomes" id="UP000326354">
    <property type="component" value="Chromosome"/>
</dbReference>
<dbReference type="Gene3D" id="3.40.50.300">
    <property type="entry name" value="P-loop containing nucleotide triphosphate hydrolases"/>
    <property type="match status" value="1"/>
</dbReference>
<dbReference type="OrthoDB" id="250107at2"/>
<dbReference type="PRINTS" id="PR00320">
    <property type="entry name" value="GPROTEINBRPT"/>
</dbReference>
<dbReference type="CDD" id="cd00200">
    <property type="entry name" value="WD40"/>
    <property type="match status" value="2"/>
</dbReference>
<dbReference type="Pfam" id="PF24883">
    <property type="entry name" value="NPHP3_N"/>
    <property type="match status" value="1"/>
</dbReference>
<evidence type="ECO:0000313" key="8">
    <source>
        <dbReference type="Proteomes" id="UP000326354"/>
    </source>
</evidence>
<dbReference type="PANTHER" id="PTHR22847">
    <property type="entry name" value="WD40 REPEAT PROTEIN"/>
    <property type="match status" value="1"/>
</dbReference>
<evidence type="ECO:0000259" key="5">
    <source>
        <dbReference type="Pfam" id="PF13271"/>
    </source>
</evidence>
<dbReference type="InterPro" id="IPR020472">
    <property type="entry name" value="WD40_PAC1"/>
</dbReference>
<dbReference type="InterPro" id="IPR025139">
    <property type="entry name" value="DUF4062"/>
</dbReference>
<feature type="domain" description="Nephrocystin 3-like N-terminal" evidence="6">
    <location>
        <begin position="213"/>
        <end position="346"/>
    </location>
</feature>
<dbReference type="PANTHER" id="PTHR22847:SF637">
    <property type="entry name" value="WD REPEAT DOMAIN 5B"/>
    <property type="match status" value="1"/>
</dbReference>
<feature type="repeat" description="WD" evidence="3">
    <location>
        <begin position="1191"/>
        <end position="1232"/>
    </location>
</feature>
<dbReference type="InterPro" id="IPR027417">
    <property type="entry name" value="P-loop_NTPase"/>
</dbReference>
<reference evidence="7 8" key="1">
    <citation type="submission" date="2019-08" db="EMBL/GenBank/DDBJ databases">
        <title>Complete genome sequence of Candidatus Uab amorphum.</title>
        <authorList>
            <person name="Shiratori T."/>
            <person name="Suzuki S."/>
            <person name="Kakizawa Y."/>
            <person name="Ishida K."/>
        </authorList>
    </citation>
    <scope>NUCLEOTIDE SEQUENCE [LARGE SCALE GENOMIC DNA]</scope>
    <source>
        <strain evidence="7 8">SRT547</strain>
    </source>
</reference>
<keyword evidence="4" id="KW-0175">Coiled coil</keyword>
<dbReference type="InterPro" id="IPR056884">
    <property type="entry name" value="NPHP3-like_N"/>
</dbReference>
<proteinExistence type="predicted"/>
<feature type="repeat" description="WD" evidence="3">
    <location>
        <begin position="817"/>
        <end position="858"/>
    </location>
</feature>
<feature type="repeat" description="WD" evidence="3">
    <location>
        <begin position="1025"/>
        <end position="1066"/>
    </location>
</feature>
<dbReference type="InterPro" id="IPR036322">
    <property type="entry name" value="WD40_repeat_dom_sf"/>
</dbReference>
<dbReference type="Pfam" id="PF13271">
    <property type="entry name" value="DUF4062"/>
    <property type="match status" value="1"/>
</dbReference>
<dbReference type="InterPro" id="IPR001680">
    <property type="entry name" value="WD40_rpt"/>
</dbReference>
<feature type="domain" description="DUF4062" evidence="5">
    <location>
        <begin position="8"/>
        <end position="106"/>
    </location>
</feature>
<feature type="repeat" description="WD" evidence="3">
    <location>
        <begin position="1149"/>
        <end position="1190"/>
    </location>
</feature>
<feature type="repeat" description="WD" evidence="3">
    <location>
        <begin position="734"/>
        <end position="775"/>
    </location>
</feature>
<dbReference type="PROSITE" id="PS00678">
    <property type="entry name" value="WD_REPEATS_1"/>
    <property type="match status" value="8"/>
</dbReference>
<feature type="repeat" description="WD" evidence="3">
    <location>
        <begin position="690"/>
        <end position="733"/>
    </location>
</feature>
<feature type="coiled-coil region" evidence="4">
    <location>
        <begin position="122"/>
        <end position="152"/>
    </location>
</feature>
<dbReference type="SUPFAM" id="SSF50978">
    <property type="entry name" value="WD40 repeat-like"/>
    <property type="match status" value="2"/>
</dbReference>
<evidence type="ECO:0000259" key="6">
    <source>
        <dbReference type="Pfam" id="PF24883"/>
    </source>
</evidence>
<feature type="repeat" description="WD" evidence="3">
    <location>
        <begin position="858"/>
        <end position="899"/>
    </location>
</feature>
<feature type="repeat" description="WD" evidence="3">
    <location>
        <begin position="985"/>
        <end position="1016"/>
    </location>
</feature>
<dbReference type="PROSITE" id="PS50294">
    <property type="entry name" value="WD_REPEATS_REGION"/>
    <property type="match status" value="10"/>
</dbReference>
<dbReference type="SUPFAM" id="SSF52540">
    <property type="entry name" value="P-loop containing nucleoside triphosphate hydrolases"/>
    <property type="match status" value="1"/>
</dbReference>
<evidence type="ECO:0000256" key="1">
    <source>
        <dbReference type="ARBA" id="ARBA00022574"/>
    </source>
</evidence>
<dbReference type="KEGG" id="uam:UABAM_01827"/>
<dbReference type="Pfam" id="PF00400">
    <property type="entry name" value="WD40"/>
    <property type="match status" value="12"/>
</dbReference>
<dbReference type="SMART" id="SM00320">
    <property type="entry name" value="WD40"/>
    <property type="match status" value="13"/>
</dbReference>
<keyword evidence="1 3" id="KW-0853">WD repeat</keyword>
<protein>
    <recommendedName>
        <fullName evidence="9">DUF4062 domain-containing protein</fullName>
    </recommendedName>
</protein>
<keyword evidence="2" id="KW-0677">Repeat</keyword>
<evidence type="ECO:0008006" key="9">
    <source>
        <dbReference type="Google" id="ProtNLM"/>
    </source>
</evidence>
<sequence>MYVWKTVKIFISSTFKDLELERDKLAQIFRNLQQKFYERKIAIVPYDLRWRQKHDEEDLVGWCLEKIDECQYFVGILGHRYGWRPEKNVAGQENIERLSITEMEIRHSQEKIDRDKRFYLLEDRERDDVDELAEDLQSMKKLKQKLRDEGEEAFPYISSETILQVIESELEARLERDYPQQMSFQVSSMADSRVDIINEKVKGFVGREAYLQQLRDFVESEDAHNYMCVCAVAGTGKSALLAYFIHELLEKEAKVVWHYMSMGGTSTAQVNKILESIGEQLQKLQILDEDFSEDDLRGTIANALETTKNKVVLCIDGLDEGQGRALELNWLPRNLPQNIRVILTTRPVEPWPKISQITNLKTIDLPPLQEEEIEALIKYYEENHSCELDYADKAILKKRAAGSPLFLKVAFDEMLSSGMAVGQLAESIDKLFEQVLLRLEKKYGENLIERYLGCIAASRSGLSENEIEEILSWKKGDEMVGGDLVLVIQKSLANFITRRNHLFTFFHPEFERTVKMRLGKAKLRFYHQFLSEYLQHKGFDYERTQYELPYQLQWGEEYTTLIEMLTDISFLEKKAKMMEDLAEDLKRVLFEKSVPVPSDIEVQNKFSLCSNLNLISDLYRIIQSQLPFLRRNPQSLFQTAWNLGYWTEKQSAIHLFVEAWREEKEKTPHYWIRSLKPPQNLLHSPLEKNLRFHFGRIHDVTFSPDGETMVSTGGLYDMKIRVWDVATGECFQVLRGHQAGVTKARYTCDGDYVISTSRDGCVKVWDFKSGECCHTIEENLDKLECLDVNGEFWACGGREDNSITIRRISSHEKVASLHGHEDWIKSVAFHPNGKFLASGSRDASVRIWDLESKQQVAKFQHDAEVWSVVFHPTQNKVISSSRDKSVRIWNLDTNECEKVLLGHTVGGVNAVDVSPCGTLIASGGEDKHIRVWDFASGKCLSVLQGHQSRLHGVDFSPRGKYLASCSKDKSVCLWNLEQKAVIEQNDEHQDKICEISWQKSQHFISASWDRSVKLWKETGELVTSFCGGEGRINTLAYAPNSQKILAAGNDRHIYIWSDDEHRSIRTKHKSGITHICVDKEEKLVLSASRDKTICLWDIASGECIQKYVGHEDWVQKVIFHPANQQIASCSKDSRVRIWNRDSGECLFVLHEHKKWVRDIDYSPDGKHLVSASEDCRLCIWDTENGKCLHNIAGHRRNISSVRYSKDGQRLASWGWDGMVKIWNVQTLECMKEMYGKIHIDHVLDDDVRYLASSTNLRTVIIDRESDEIVAWWPQSIDLICMNKNNVISGSTGSGYLPIFQLCGGNGSF</sequence>
<name>A0A5S9IMV5_UABAM</name>
<dbReference type="EMBL" id="AP019860">
    <property type="protein sequence ID" value="BBM83475.1"/>
    <property type="molecule type" value="Genomic_DNA"/>
</dbReference>
<dbReference type="PROSITE" id="PS50082">
    <property type="entry name" value="WD_REPEATS_2"/>
    <property type="match status" value="12"/>
</dbReference>
<evidence type="ECO:0000256" key="3">
    <source>
        <dbReference type="PROSITE-ProRule" id="PRU00221"/>
    </source>
</evidence>